<feature type="region of interest" description="Disordered" evidence="2">
    <location>
        <begin position="235"/>
        <end position="303"/>
    </location>
</feature>
<comment type="caution">
    <text evidence="3">The sequence shown here is derived from an EMBL/GenBank/DDBJ whole genome shotgun (WGS) entry which is preliminary data.</text>
</comment>
<feature type="compositionally biased region" description="Acidic residues" evidence="2">
    <location>
        <begin position="293"/>
        <end position="303"/>
    </location>
</feature>
<dbReference type="InterPro" id="IPR036249">
    <property type="entry name" value="Thioredoxin-like_sf"/>
</dbReference>
<dbReference type="InterPro" id="IPR051498">
    <property type="entry name" value="Phosducin-like_chap/apop_reg"/>
</dbReference>
<protein>
    <submittedName>
        <fullName evidence="3">Thioredoxin-like protein</fullName>
    </submittedName>
</protein>
<dbReference type="AlphaFoldDB" id="A0AAD7EY01"/>
<dbReference type="GO" id="GO:0005737">
    <property type="term" value="C:cytoplasm"/>
    <property type="evidence" value="ECO:0007669"/>
    <property type="project" value="TreeGrafter"/>
</dbReference>
<evidence type="ECO:0000313" key="4">
    <source>
        <dbReference type="Proteomes" id="UP001218218"/>
    </source>
</evidence>
<evidence type="ECO:0000256" key="1">
    <source>
        <dbReference type="ARBA" id="ARBA00009686"/>
    </source>
</evidence>
<organism evidence="3 4">
    <name type="scientific">Mycena albidolilacea</name>
    <dbReference type="NCBI Taxonomy" id="1033008"/>
    <lineage>
        <taxon>Eukaryota</taxon>
        <taxon>Fungi</taxon>
        <taxon>Dikarya</taxon>
        <taxon>Basidiomycota</taxon>
        <taxon>Agaricomycotina</taxon>
        <taxon>Agaricomycetes</taxon>
        <taxon>Agaricomycetidae</taxon>
        <taxon>Agaricales</taxon>
        <taxon>Marasmiineae</taxon>
        <taxon>Mycenaceae</taxon>
        <taxon>Mycena</taxon>
    </lineage>
</organism>
<dbReference type="Gene3D" id="3.40.30.10">
    <property type="entry name" value="Glutaredoxin"/>
    <property type="match status" value="1"/>
</dbReference>
<comment type="similarity">
    <text evidence="1">Belongs to the phosducin family.</text>
</comment>
<feature type="compositionally biased region" description="Acidic residues" evidence="2">
    <location>
        <begin position="1"/>
        <end position="11"/>
    </location>
</feature>
<proteinExistence type="inferred from homology"/>
<dbReference type="EMBL" id="JARIHO010000009">
    <property type="protein sequence ID" value="KAJ7355413.1"/>
    <property type="molecule type" value="Genomic_DNA"/>
</dbReference>
<feature type="region of interest" description="Disordered" evidence="2">
    <location>
        <begin position="1"/>
        <end position="43"/>
    </location>
</feature>
<evidence type="ECO:0000256" key="2">
    <source>
        <dbReference type="SAM" id="MobiDB-lite"/>
    </source>
</evidence>
<name>A0AAD7EY01_9AGAR</name>
<dbReference type="GO" id="GO:0006457">
    <property type="term" value="P:protein folding"/>
    <property type="evidence" value="ECO:0007669"/>
    <property type="project" value="TreeGrafter"/>
</dbReference>
<feature type="region of interest" description="Disordered" evidence="2">
    <location>
        <begin position="101"/>
        <end position="141"/>
    </location>
</feature>
<feature type="compositionally biased region" description="Pro residues" evidence="2">
    <location>
        <begin position="24"/>
        <end position="37"/>
    </location>
</feature>
<evidence type="ECO:0000313" key="3">
    <source>
        <dbReference type="EMBL" id="KAJ7355413.1"/>
    </source>
</evidence>
<sequence>MSINADEDTEFNDALRKHGILPPKEAPPPSPSPPPSPTFDDLLDDFTPAELRELAEDAADDDAERAIHAYARQREAEDRAAGRLARFGRVYPIGREDYTREVTEASAVDEPGVSAPVDEDEEDQDDEDERNGEKEGKVKGKGRGTGVVCFLYKDGQPASERAFTHIRTLAARHPRTKFVSIVGDKCIPNLPDSRVPMIIMYRKGEIQHQVVAWGADRERPLDELEILLLVTGAIIPPERPPQKEKKDDASEDEDSDFDDDWRRRSAATSTNGRTNKNIRGPAQDKSRKKADADGSDSDFDFDL</sequence>
<dbReference type="SUPFAM" id="SSF52833">
    <property type="entry name" value="Thioredoxin-like"/>
    <property type="match status" value="1"/>
</dbReference>
<feature type="compositionally biased region" description="Basic and acidic residues" evidence="2">
    <location>
        <begin position="282"/>
        <end position="292"/>
    </location>
</feature>
<gene>
    <name evidence="3" type="ORF">DFH08DRAFT_852417</name>
</gene>
<feature type="compositionally biased region" description="Acidic residues" evidence="2">
    <location>
        <begin position="249"/>
        <end position="259"/>
    </location>
</feature>
<dbReference type="PANTHER" id="PTHR45809:SF3">
    <property type="entry name" value="VIRAL IAP-ASSOCIATED FACTOR HOMOLOG"/>
    <property type="match status" value="1"/>
</dbReference>
<feature type="compositionally biased region" description="Acidic residues" evidence="2">
    <location>
        <begin position="117"/>
        <end position="130"/>
    </location>
</feature>
<accession>A0AAD7EY01</accession>
<feature type="compositionally biased region" description="Polar residues" evidence="2">
    <location>
        <begin position="268"/>
        <end position="277"/>
    </location>
</feature>
<dbReference type="PANTHER" id="PTHR45809">
    <property type="entry name" value="VIRAL IAP-ASSOCIATED FACTOR HOMOLOG"/>
    <property type="match status" value="1"/>
</dbReference>
<keyword evidence="4" id="KW-1185">Reference proteome</keyword>
<reference evidence="3" key="1">
    <citation type="submission" date="2023-03" db="EMBL/GenBank/DDBJ databases">
        <title>Massive genome expansion in bonnet fungi (Mycena s.s.) driven by repeated elements and novel gene families across ecological guilds.</title>
        <authorList>
            <consortium name="Lawrence Berkeley National Laboratory"/>
            <person name="Harder C.B."/>
            <person name="Miyauchi S."/>
            <person name="Viragh M."/>
            <person name="Kuo A."/>
            <person name="Thoen E."/>
            <person name="Andreopoulos B."/>
            <person name="Lu D."/>
            <person name="Skrede I."/>
            <person name="Drula E."/>
            <person name="Henrissat B."/>
            <person name="Morin E."/>
            <person name="Kohler A."/>
            <person name="Barry K."/>
            <person name="LaButti K."/>
            <person name="Morin E."/>
            <person name="Salamov A."/>
            <person name="Lipzen A."/>
            <person name="Mereny Z."/>
            <person name="Hegedus B."/>
            <person name="Baldrian P."/>
            <person name="Stursova M."/>
            <person name="Weitz H."/>
            <person name="Taylor A."/>
            <person name="Grigoriev I.V."/>
            <person name="Nagy L.G."/>
            <person name="Martin F."/>
            <person name="Kauserud H."/>
        </authorList>
    </citation>
    <scope>NUCLEOTIDE SEQUENCE</scope>
    <source>
        <strain evidence="3">CBHHK002</strain>
    </source>
</reference>
<dbReference type="Proteomes" id="UP001218218">
    <property type="component" value="Unassembled WGS sequence"/>
</dbReference>